<dbReference type="GO" id="GO:0042803">
    <property type="term" value="F:protein homodimerization activity"/>
    <property type="evidence" value="ECO:0007669"/>
    <property type="project" value="Ensembl"/>
</dbReference>
<dbReference type="GO" id="GO:0051965">
    <property type="term" value="P:positive regulation of synapse assembly"/>
    <property type="evidence" value="ECO:0007669"/>
    <property type="project" value="Ensembl"/>
</dbReference>
<evidence type="ECO:0000313" key="3">
    <source>
        <dbReference type="Proteomes" id="UP000233040"/>
    </source>
</evidence>
<dbReference type="PANTHER" id="PTHR46414:SF2">
    <property type="entry name" value="G PROTEIN-COUPLED RECEPTOR ASSOCIATED SORTING PROTEIN 3"/>
    <property type="match status" value="1"/>
</dbReference>
<dbReference type="Pfam" id="PF04826">
    <property type="entry name" value="Arm_2"/>
    <property type="match status" value="2"/>
</dbReference>
<reference evidence="2" key="2">
    <citation type="submission" date="2025-09" db="UniProtKB">
        <authorList>
            <consortium name="Ensembl"/>
        </authorList>
    </citation>
    <scope>IDENTIFICATION</scope>
</reference>
<dbReference type="Ensembl" id="ENSCCAT00000029807.1">
    <property type="protein sequence ID" value="ENSCCAP00000012389.1"/>
    <property type="gene ID" value="ENSCCAG00000023969.1"/>
</dbReference>
<proteinExistence type="predicted"/>
<evidence type="ECO:0000313" key="2">
    <source>
        <dbReference type="Ensembl" id="ENSCCAP00000012389.1"/>
    </source>
</evidence>
<organism evidence="2 3">
    <name type="scientific">Cebus imitator</name>
    <name type="common">Panamanian white-faced capuchin</name>
    <name type="synonym">Cebus capucinus imitator</name>
    <dbReference type="NCBI Taxonomy" id="2715852"/>
    <lineage>
        <taxon>Eukaryota</taxon>
        <taxon>Metazoa</taxon>
        <taxon>Chordata</taxon>
        <taxon>Craniata</taxon>
        <taxon>Vertebrata</taxon>
        <taxon>Euteleostomi</taxon>
        <taxon>Mammalia</taxon>
        <taxon>Eutheria</taxon>
        <taxon>Euarchontoglires</taxon>
        <taxon>Primates</taxon>
        <taxon>Haplorrhini</taxon>
        <taxon>Platyrrhini</taxon>
        <taxon>Cebidae</taxon>
        <taxon>Cebinae</taxon>
        <taxon>Cebus</taxon>
    </lineage>
</organism>
<dbReference type="OMA" id="TWFWAGE"/>
<dbReference type="GO" id="GO:0061003">
    <property type="term" value="P:positive regulation of dendritic spine morphogenesis"/>
    <property type="evidence" value="ECO:0007669"/>
    <property type="project" value="Ensembl"/>
</dbReference>
<dbReference type="InterPro" id="IPR006911">
    <property type="entry name" value="ARM-rpt_dom"/>
</dbReference>
<dbReference type="PANTHER" id="PTHR46414">
    <property type="entry name" value="PROTEIN BHLHB9-RELATED"/>
    <property type="match status" value="1"/>
</dbReference>
<name>A0A2K5Q958_CEBIM</name>
<dbReference type="GO" id="GO:0043524">
    <property type="term" value="P:negative regulation of neuron apoptotic process"/>
    <property type="evidence" value="ECO:0007669"/>
    <property type="project" value="Ensembl"/>
</dbReference>
<dbReference type="AlphaFoldDB" id="A0A2K5Q958"/>
<accession>A0A2K5Q958</accession>
<sequence length="432" mass="47711">MTGTKNKTRAQDKTEKKGYCRSRVSDRCCGRDEDEGRSSAKALGKVTGVFSLKAGKESTSSLCKNEAGTDAWVWAVEEATINSQFWNGQEAGNHFGAKNDKPEIGAQVCAEELEPAAAAGCKPRSGAEEEEEENVIGSWFWEGDDTSFDPNPKPVSRIIKPLPVYEINEKDRPKDWSEVTIWPKAPAVTPAVLGFRSQAPSEASPPSYIVLASAEENASSLPVATACHSSRNTRSCSQPVPEGPFGSDPCIQTIDEIRRQIRIREVNGIKPFACPCKMECYMNSEEFEKLVSILKSTTDPLLHKIAQIAMGIHTVHPFALEFINKMHMCKDTILKILGQPTADFVHHYIVARDKSELFHLPSSGKYKTRNLVVKVLLNMSEHPTTARDTINMKSLAVGVAIFIKAHIRKGSIVVVDTLMDIFREFKGIVETM</sequence>
<dbReference type="GO" id="GO:0005634">
    <property type="term" value="C:nucleus"/>
    <property type="evidence" value="ECO:0007669"/>
    <property type="project" value="TreeGrafter"/>
</dbReference>
<dbReference type="GO" id="GO:0005829">
    <property type="term" value="C:cytosol"/>
    <property type="evidence" value="ECO:0007669"/>
    <property type="project" value="TreeGrafter"/>
</dbReference>
<protein>
    <submittedName>
        <fullName evidence="2">G protein-coupled receptor associated sorting protein family member 3</fullName>
    </submittedName>
</protein>
<feature type="domain" description="Armadillo repeat-containing" evidence="1">
    <location>
        <begin position="334"/>
        <end position="418"/>
    </location>
</feature>
<dbReference type="Proteomes" id="UP000233040">
    <property type="component" value="Unassembled WGS sequence"/>
</dbReference>
<reference evidence="2" key="1">
    <citation type="submission" date="2025-08" db="UniProtKB">
        <authorList>
            <consortium name="Ensembl"/>
        </authorList>
    </citation>
    <scope>IDENTIFICATION</scope>
</reference>
<feature type="domain" description="Armadillo repeat-containing" evidence="1">
    <location>
        <begin position="283"/>
        <end position="327"/>
    </location>
</feature>
<dbReference type="GeneTree" id="ENSGT00940000161990"/>
<evidence type="ECO:0000259" key="1">
    <source>
        <dbReference type="Pfam" id="PF04826"/>
    </source>
</evidence>
<gene>
    <name evidence="2" type="primary">GPRASP3</name>
</gene>
<keyword evidence="3" id="KW-1185">Reference proteome</keyword>
<dbReference type="InterPro" id="IPR043374">
    <property type="entry name" value="GASP1-3"/>
</dbReference>
<dbReference type="GO" id="GO:0007611">
    <property type="term" value="P:learning or memory"/>
    <property type="evidence" value="ECO:0007669"/>
    <property type="project" value="Ensembl"/>
</dbReference>
<dbReference type="STRING" id="9516.ENSCCAP00000012389"/>